<dbReference type="OrthoDB" id="9782546at2"/>
<evidence type="ECO:0000256" key="9">
    <source>
        <dbReference type="ARBA" id="ARBA00033102"/>
    </source>
</evidence>
<organism evidence="15 16">
    <name type="scientific">Marininema mesophilum</name>
    <dbReference type="NCBI Taxonomy" id="1048340"/>
    <lineage>
        <taxon>Bacteria</taxon>
        <taxon>Bacillati</taxon>
        <taxon>Bacillota</taxon>
        <taxon>Bacilli</taxon>
        <taxon>Bacillales</taxon>
        <taxon>Thermoactinomycetaceae</taxon>
        <taxon>Marininema</taxon>
    </lineage>
</organism>
<dbReference type="GO" id="GO:0009435">
    <property type="term" value="P:NAD+ biosynthetic process"/>
    <property type="evidence" value="ECO:0007669"/>
    <property type="project" value="UniProtKB-UniPathway"/>
</dbReference>
<evidence type="ECO:0000256" key="5">
    <source>
        <dbReference type="ARBA" id="ARBA00011944"/>
    </source>
</evidence>
<dbReference type="PANTHER" id="PTHR32179">
    <property type="entry name" value="NICOTINATE-NUCLEOTIDE PYROPHOSPHORYLASE [CARBOXYLATING]"/>
    <property type="match status" value="1"/>
</dbReference>
<dbReference type="Gene3D" id="3.20.20.70">
    <property type="entry name" value="Aldolase class I"/>
    <property type="match status" value="1"/>
</dbReference>
<gene>
    <name evidence="15" type="ORF">SAMN05444487_11757</name>
</gene>
<evidence type="ECO:0000256" key="2">
    <source>
        <dbReference type="ARBA" id="ARBA00004893"/>
    </source>
</evidence>
<comment type="function">
    <text evidence="1">Involved in the catabolism of quinolinic acid (QA).</text>
</comment>
<dbReference type="InterPro" id="IPR002638">
    <property type="entry name" value="Quinolinate_PRibosylTrfase_C"/>
</dbReference>
<sequence length="283" mass="30595">MNPLWLQEIVHDALNEDIGQGDLTTEALIPAEMMGEAIFLAKGAGVVAGHETVKEVYRQLDPQVRLHLERENGDRVEPGMVIARAEGSIRSLLIGERVALNFLQRLSGIASMTRGVVDQLEGLTCRVLDTRKTTPGLRLLEKAAVYAGGGVNHRFGLGHGVMIKDNHIAAAGSLSQAVKQVRSRLGHMVQVEVEADTLEQVKEALSLDVDAILLDNMNLDQLREAVHCIDGRVWTEASGGITPTTAREIAQTGVNGISLGWLTHSPTALDISLDLIVKKEVLS</sequence>
<dbReference type="PANTHER" id="PTHR32179:SF3">
    <property type="entry name" value="NICOTINATE-NUCLEOTIDE PYROPHOSPHORYLASE [CARBOXYLATING]"/>
    <property type="match status" value="1"/>
</dbReference>
<feature type="domain" description="Quinolinate phosphoribosyl transferase N-terminal" evidence="14">
    <location>
        <begin position="22"/>
        <end position="107"/>
    </location>
</feature>
<evidence type="ECO:0000256" key="10">
    <source>
        <dbReference type="ARBA" id="ARBA00047445"/>
    </source>
</evidence>
<dbReference type="AlphaFoldDB" id="A0A1H3BPD5"/>
<dbReference type="PIRSF" id="PIRSF006250">
    <property type="entry name" value="NadC_ModD"/>
    <property type="match status" value="1"/>
</dbReference>
<comment type="pathway">
    <text evidence="2">Cofactor biosynthesis; NAD(+) biosynthesis; nicotinate D-ribonucleotide from quinolinate: step 1/1.</text>
</comment>
<dbReference type="CDD" id="cd01572">
    <property type="entry name" value="QPRTase"/>
    <property type="match status" value="1"/>
</dbReference>
<dbReference type="SUPFAM" id="SSF54675">
    <property type="entry name" value="Nicotinate/Quinolinate PRTase N-terminal domain-like"/>
    <property type="match status" value="1"/>
</dbReference>
<name>A0A1H3BPD5_9BACL</name>
<dbReference type="InterPro" id="IPR036068">
    <property type="entry name" value="Nicotinate_pribotase-like_C"/>
</dbReference>
<evidence type="ECO:0000256" key="12">
    <source>
        <dbReference type="PIRNR" id="PIRNR006250"/>
    </source>
</evidence>
<evidence type="ECO:0000256" key="11">
    <source>
        <dbReference type="ARBA" id="ARBA00069173"/>
    </source>
</evidence>
<dbReference type="EC" id="2.4.2.19" evidence="5"/>
<evidence type="ECO:0000256" key="6">
    <source>
        <dbReference type="ARBA" id="ARBA00022642"/>
    </source>
</evidence>
<dbReference type="GO" id="GO:0005737">
    <property type="term" value="C:cytoplasm"/>
    <property type="evidence" value="ECO:0007669"/>
    <property type="project" value="TreeGrafter"/>
</dbReference>
<evidence type="ECO:0000259" key="13">
    <source>
        <dbReference type="Pfam" id="PF01729"/>
    </source>
</evidence>
<evidence type="ECO:0000256" key="7">
    <source>
        <dbReference type="ARBA" id="ARBA00022676"/>
    </source>
</evidence>
<dbReference type="InterPro" id="IPR013785">
    <property type="entry name" value="Aldolase_TIM"/>
</dbReference>
<proteinExistence type="inferred from homology"/>
<dbReference type="Proteomes" id="UP000198534">
    <property type="component" value="Unassembled WGS sequence"/>
</dbReference>
<evidence type="ECO:0000313" key="16">
    <source>
        <dbReference type="Proteomes" id="UP000198534"/>
    </source>
</evidence>
<comment type="subunit">
    <text evidence="4">Hexamer formed by 3 homodimers.</text>
</comment>
<keyword evidence="16" id="KW-1185">Reference proteome</keyword>
<reference evidence="15 16" key="1">
    <citation type="submission" date="2016-10" db="EMBL/GenBank/DDBJ databases">
        <authorList>
            <person name="de Groot N.N."/>
        </authorList>
    </citation>
    <scope>NUCLEOTIDE SEQUENCE [LARGE SCALE GENOMIC DNA]</scope>
    <source>
        <strain evidence="15 16">DSM 45610</strain>
    </source>
</reference>
<dbReference type="FunFam" id="3.90.1170.20:FF:000001">
    <property type="entry name" value="Nicotinate-nucleotide diphosphorylase (Carboxylating)"/>
    <property type="match status" value="1"/>
</dbReference>
<comment type="similarity">
    <text evidence="3 12">Belongs to the NadC/ModD family.</text>
</comment>
<dbReference type="InterPro" id="IPR004393">
    <property type="entry name" value="NadC"/>
</dbReference>
<evidence type="ECO:0000256" key="8">
    <source>
        <dbReference type="ARBA" id="ARBA00022679"/>
    </source>
</evidence>
<dbReference type="InterPro" id="IPR037128">
    <property type="entry name" value="Quinolinate_PRibosylTase_N_sf"/>
</dbReference>
<dbReference type="Pfam" id="PF01729">
    <property type="entry name" value="QRPTase_C"/>
    <property type="match status" value="1"/>
</dbReference>
<dbReference type="Gene3D" id="3.90.1170.20">
    <property type="entry name" value="Quinolinate phosphoribosyl transferase, N-terminal domain"/>
    <property type="match status" value="1"/>
</dbReference>
<dbReference type="GO" id="GO:0034213">
    <property type="term" value="P:quinolinate catabolic process"/>
    <property type="evidence" value="ECO:0007669"/>
    <property type="project" value="TreeGrafter"/>
</dbReference>
<dbReference type="SUPFAM" id="SSF51690">
    <property type="entry name" value="Nicotinate/Quinolinate PRTase C-terminal domain-like"/>
    <property type="match status" value="1"/>
</dbReference>
<keyword evidence="8 12" id="KW-0808">Transferase</keyword>
<comment type="catalytic activity">
    <reaction evidence="10">
        <text>nicotinate beta-D-ribonucleotide + CO2 + diphosphate = quinolinate + 5-phospho-alpha-D-ribose 1-diphosphate + 2 H(+)</text>
        <dbReference type="Rhea" id="RHEA:12733"/>
        <dbReference type="ChEBI" id="CHEBI:15378"/>
        <dbReference type="ChEBI" id="CHEBI:16526"/>
        <dbReference type="ChEBI" id="CHEBI:29959"/>
        <dbReference type="ChEBI" id="CHEBI:33019"/>
        <dbReference type="ChEBI" id="CHEBI:57502"/>
        <dbReference type="ChEBI" id="CHEBI:58017"/>
        <dbReference type="EC" id="2.4.2.19"/>
    </reaction>
</comment>
<dbReference type="STRING" id="1048340.SAMN05444487_11757"/>
<dbReference type="UniPathway" id="UPA00253">
    <property type="reaction ID" value="UER00331"/>
</dbReference>
<dbReference type="InterPro" id="IPR022412">
    <property type="entry name" value="Quinolinate_PRibosylTrfase_N"/>
</dbReference>
<dbReference type="Pfam" id="PF02749">
    <property type="entry name" value="QRPTase_N"/>
    <property type="match status" value="1"/>
</dbReference>
<dbReference type="InterPro" id="IPR027277">
    <property type="entry name" value="NadC/ModD"/>
</dbReference>
<dbReference type="EMBL" id="FNNQ01000017">
    <property type="protein sequence ID" value="SDX43009.1"/>
    <property type="molecule type" value="Genomic_DNA"/>
</dbReference>
<evidence type="ECO:0000256" key="1">
    <source>
        <dbReference type="ARBA" id="ARBA00003237"/>
    </source>
</evidence>
<dbReference type="GO" id="GO:0004514">
    <property type="term" value="F:nicotinate-nucleotide diphosphorylase (carboxylating) activity"/>
    <property type="evidence" value="ECO:0007669"/>
    <property type="project" value="UniProtKB-EC"/>
</dbReference>
<dbReference type="FunFam" id="3.20.20.70:FF:000030">
    <property type="entry name" value="Nicotinate-nucleotide pyrophosphorylase, carboxylating"/>
    <property type="match status" value="1"/>
</dbReference>
<keyword evidence="7 12" id="KW-0328">Glycosyltransferase</keyword>
<accession>A0A1H3BPD5</accession>
<evidence type="ECO:0000259" key="14">
    <source>
        <dbReference type="Pfam" id="PF02749"/>
    </source>
</evidence>
<dbReference type="NCBIfam" id="TIGR00078">
    <property type="entry name" value="nadC"/>
    <property type="match status" value="1"/>
</dbReference>
<feature type="domain" description="Quinolinate phosphoribosyl transferase C-terminal" evidence="13">
    <location>
        <begin position="109"/>
        <end position="274"/>
    </location>
</feature>
<evidence type="ECO:0000256" key="4">
    <source>
        <dbReference type="ARBA" id="ARBA00011218"/>
    </source>
</evidence>
<evidence type="ECO:0000256" key="3">
    <source>
        <dbReference type="ARBA" id="ARBA00009400"/>
    </source>
</evidence>
<keyword evidence="6" id="KW-0662">Pyridine nucleotide biosynthesis</keyword>
<evidence type="ECO:0000313" key="15">
    <source>
        <dbReference type="EMBL" id="SDX43009.1"/>
    </source>
</evidence>
<dbReference type="RefSeq" id="WP_091742520.1">
    <property type="nucleotide sequence ID" value="NZ_FNNQ01000017.1"/>
</dbReference>
<protein>
    <recommendedName>
        <fullName evidence="11">Probable nicotinate-nucleotide pyrophosphorylase [carboxylating]</fullName>
        <ecNumber evidence="5">2.4.2.19</ecNumber>
    </recommendedName>
    <alternativeName>
        <fullName evidence="9">Quinolinate phosphoribosyltransferase [decarboxylating]</fullName>
    </alternativeName>
</protein>